<evidence type="ECO:0000313" key="1">
    <source>
        <dbReference type="EMBL" id="PLC43428.1"/>
    </source>
</evidence>
<protein>
    <submittedName>
        <fullName evidence="1">Uncharacterized protein</fullName>
    </submittedName>
</protein>
<dbReference type="Gene3D" id="3.10.450.50">
    <property type="match status" value="1"/>
</dbReference>
<sequence length="176" mass="20187">MGFIPAKRIERKSRRTSCIDVIEASMKKTLSFWLAGFLMAFSCASYADALTSLGLQAKQFYVWYINKQVNQVFPLLDREIGRYVDAATIESLRRDYRRDQLPGGADYFLKAQDYDERDWLAHIKPGRPLTFSEAVVVPVSFGSRSEVTVLVFFTKRHDGWKIIKVDDMLPYSSPGN</sequence>
<reference evidence="1 2" key="1">
    <citation type="submission" date="2017-12" db="EMBL/GenBank/DDBJ databases">
        <title>Draft genome sequence of Ralstonia pickettii 52.</title>
        <authorList>
            <person name="Zheng B."/>
        </authorList>
    </citation>
    <scope>NUCLEOTIDE SEQUENCE [LARGE SCALE GENOMIC DNA]</scope>
    <source>
        <strain evidence="1 2">52</strain>
    </source>
</reference>
<proteinExistence type="predicted"/>
<comment type="caution">
    <text evidence="1">The sequence shown here is derived from an EMBL/GenBank/DDBJ whole genome shotgun (WGS) entry which is preliminary data.</text>
</comment>
<dbReference type="Proteomes" id="UP000234456">
    <property type="component" value="Unassembled WGS sequence"/>
</dbReference>
<accession>A0A2N4TUM5</accession>
<organism evidence="1 2">
    <name type="scientific">Ralstonia pickettii</name>
    <name type="common">Burkholderia pickettii</name>
    <dbReference type="NCBI Taxonomy" id="329"/>
    <lineage>
        <taxon>Bacteria</taxon>
        <taxon>Pseudomonadati</taxon>
        <taxon>Pseudomonadota</taxon>
        <taxon>Betaproteobacteria</taxon>
        <taxon>Burkholderiales</taxon>
        <taxon>Burkholderiaceae</taxon>
        <taxon>Ralstonia</taxon>
    </lineage>
</organism>
<dbReference type="OrthoDB" id="8929115at2"/>
<dbReference type="EMBL" id="PKQE01000001">
    <property type="protein sequence ID" value="PLC43428.1"/>
    <property type="molecule type" value="Genomic_DNA"/>
</dbReference>
<dbReference type="AlphaFoldDB" id="A0A2N4TUM5"/>
<name>A0A2N4TUM5_RALPI</name>
<evidence type="ECO:0000313" key="2">
    <source>
        <dbReference type="Proteomes" id="UP000234456"/>
    </source>
</evidence>
<gene>
    <name evidence="1" type="ORF">C0Q88_01495</name>
</gene>